<evidence type="ECO:0000313" key="1">
    <source>
        <dbReference type="EMBL" id="KAF9757504.1"/>
    </source>
</evidence>
<dbReference type="Proteomes" id="UP000616885">
    <property type="component" value="Unassembled WGS sequence"/>
</dbReference>
<dbReference type="SUPFAM" id="SSF48452">
    <property type="entry name" value="TPR-like"/>
    <property type="match status" value="1"/>
</dbReference>
<sequence>MFSGQSRIAFETVSMLEATITKELLQIEMPPMADWLESFLAMRLHAYIRFGRWKDIIDFPFPSDSVLYCVTTALTHYAKGMAYAALNMIQDAENQRNEFSKAVPRVSPNRTLFNNQCVDILGVAQSLLDGELEYRRANYEVAFAHLRESILKYDDLPFDEPWGWMQPTRHAYGALLLEQNHIEDALAVYRADLGLDDTLSRTHRHPNNVWALHGYHECLIRLGREDEAREIRPKLDAALAVADVPIRSSCFCRMRTFKL</sequence>
<protein>
    <recommendedName>
        <fullName evidence="3">MalT-like TPR region domain-containing protein</fullName>
    </recommendedName>
</protein>
<comment type="caution">
    <text evidence="1">The sequence shown here is derived from an EMBL/GenBank/DDBJ whole genome shotgun (WGS) entry which is preliminary data.</text>
</comment>
<dbReference type="InterPro" id="IPR011990">
    <property type="entry name" value="TPR-like_helical_dom_sf"/>
</dbReference>
<organism evidence="1 2">
    <name type="scientific">Bionectria ochroleuca</name>
    <name type="common">Gliocladium roseum</name>
    <dbReference type="NCBI Taxonomy" id="29856"/>
    <lineage>
        <taxon>Eukaryota</taxon>
        <taxon>Fungi</taxon>
        <taxon>Dikarya</taxon>
        <taxon>Ascomycota</taxon>
        <taxon>Pezizomycotina</taxon>
        <taxon>Sordariomycetes</taxon>
        <taxon>Hypocreomycetidae</taxon>
        <taxon>Hypocreales</taxon>
        <taxon>Bionectriaceae</taxon>
        <taxon>Clonostachys</taxon>
    </lineage>
</organism>
<dbReference type="AlphaFoldDB" id="A0A8H7NK86"/>
<name>A0A8H7NK86_BIOOC</name>
<accession>A0A8H7NK86</accession>
<dbReference type="Gene3D" id="1.25.40.10">
    <property type="entry name" value="Tetratricopeptide repeat domain"/>
    <property type="match status" value="1"/>
</dbReference>
<dbReference type="EMBL" id="JADCTT010000002">
    <property type="protein sequence ID" value="KAF9757504.1"/>
    <property type="molecule type" value="Genomic_DNA"/>
</dbReference>
<evidence type="ECO:0000313" key="2">
    <source>
        <dbReference type="Proteomes" id="UP000616885"/>
    </source>
</evidence>
<gene>
    <name evidence="1" type="ORF">IM811_008448</name>
</gene>
<reference evidence="1" key="1">
    <citation type="submission" date="2020-10" db="EMBL/GenBank/DDBJ databases">
        <title>High-Quality Genome Resource of Clonostachys rosea strain S41 by Oxford Nanopore Long-Read Sequencing.</title>
        <authorList>
            <person name="Wang H."/>
        </authorList>
    </citation>
    <scope>NUCLEOTIDE SEQUENCE</scope>
    <source>
        <strain evidence="1">S41</strain>
    </source>
</reference>
<dbReference type="PANTHER" id="PTHR45588:SF1">
    <property type="entry name" value="WW DOMAIN-CONTAINING PROTEIN"/>
    <property type="match status" value="1"/>
</dbReference>
<dbReference type="PANTHER" id="PTHR45588">
    <property type="entry name" value="TPR DOMAIN-CONTAINING PROTEIN"/>
    <property type="match status" value="1"/>
</dbReference>
<evidence type="ECO:0008006" key="3">
    <source>
        <dbReference type="Google" id="ProtNLM"/>
    </source>
</evidence>
<proteinExistence type="predicted"/>